<dbReference type="EMBL" id="CP093313">
    <property type="protein sequence ID" value="UWZ84486.1"/>
    <property type="molecule type" value="Genomic_DNA"/>
</dbReference>
<dbReference type="RefSeq" id="WP_260793991.1">
    <property type="nucleotide sequence ID" value="NZ_CP093313.1"/>
</dbReference>
<dbReference type="AlphaFoldDB" id="A0A9J7BU79"/>
<keyword evidence="3" id="KW-1185">Reference proteome</keyword>
<evidence type="ECO:0000313" key="3">
    <source>
        <dbReference type="Proteomes" id="UP001059380"/>
    </source>
</evidence>
<dbReference type="Proteomes" id="UP001059380">
    <property type="component" value="Chromosome"/>
</dbReference>
<proteinExistence type="predicted"/>
<sequence>MRRAILLALAVMALSLPVSAQALRADEQRTPVTPPNPGQTVYNNAQYGFCFDLPSQWAGYKVIEQKWQSSATSVGAAASGPRLLIRSPHWTDADPREDIPILVFTKAQWKRVQQEELMVSAAPVPPQKLGQNKRYVFALPPRWNFDELPGMDEANQIVTGRPLHAPCHAGSKPNGGASKQP</sequence>
<gene>
    <name evidence="2" type="ORF">MOP44_00790</name>
</gene>
<keyword evidence="1" id="KW-0732">Signal</keyword>
<reference evidence="2" key="1">
    <citation type="submission" date="2021-04" db="EMBL/GenBank/DDBJ databases">
        <title>Phylogenetic analysis of Acidobacteriaceae.</title>
        <authorList>
            <person name="Qiu L."/>
            <person name="Zhang Q."/>
        </authorList>
    </citation>
    <scope>NUCLEOTIDE SEQUENCE</scope>
    <source>
        <strain evidence="2">DSM 25168</strain>
    </source>
</reference>
<evidence type="ECO:0000313" key="2">
    <source>
        <dbReference type="EMBL" id="UWZ84486.1"/>
    </source>
</evidence>
<feature type="chain" id="PRO_5039906138" evidence="1">
    <location>
        <begin position="21"/>
        <end position="181"/>
    </location>
</feature>
<accession>A0A9J7BU79</accession>
<name>A0A9J7BU79_9BACT</name>
<dbReference type="KEGG" id="orp:MOP44_00790"/>
<feature type="signal peptide" evidence="1">
    <location>
        <begin position="1"/>
        <end position="20"/>
    </location>
</feature>
<evidence type="ECO:0000256" key="1">
    <source>
        <dbReference type="SAM" id="SignalP"/>
    </source>
</evidence>
<organism evidence="2 3">
    <name type="scientific">Occallatibacter riparius</name>
    <dbReference type="NCBI Taxonomy" id="1002689"/>
    <lineage>
        <taxon>Bacteria</taxon>
        <taxon>Pseudomonadati</taxon>
        <taxon>Acidobacteriota</taxon>
        <taxon>Terriglobia</taxon>
        <taxon>Terriglobales</taxon>
        <taxon>Acidobacteriaceae</taxon>
        <taxon>Occallatibacter</taxon>
    </lineage>
</organism>
<protein>
    <submittedName>
        <fullName evidence="2">Uncharacterized protein</fullName>
    </submittedName>
</protein>